<dbReference type="Proteomes" id="UP000694640">
    <property type="component" value="Unassembled WGS sequence"/>
</dbReference>
<name>A0ABS5UDL0_9LACO</name>
<evidence type="ECO:0000313" key="1">
    <source>
        <dbReference type="EMBL" id="MBT1136618.1"/>
    </source>
</evidence>
<proteinExistence type="predicted"/>
<keyword evidence="2" id="KW-1185">Reference proteome</keyword>
<accession>A0ABS5UDL0</accession>
<organism evidence="1 2">
    <name type="scientific">Lactiplantibacillus argentoratensis</name>
    <dbReference type="NCBI Taxonomy" id="271881"/>
    <lineage>
        <taxon>Bacteria</taxon>
        <taxon>Bacillati</taxon>
        <taxon>Bacillota</taxon>
        <taxon>Bacilli</taxon>
        <taxon>Lactobacillales</taxon>
        <taxon>Lactobacillaceae</taxon>
        <taxon>Lactiplantibacillus</taxon>
    </lineage>
</organism>
<sequence>MKNENMTMSELSNRSGVLRRTIARIIDDPYCNVSGNVGLSLSTTMGKRFEDVFIAVLNPELERLKFTKENLMLLDHLIESQGIKFTYSTYMDDYKMNISTKYGSKRRVEFFGNFLIDRWGEPSLKLIDFDLIKRGNLIPEKERKIWFMKILTVCVEYAKNVHLNSVMLRLQADNIWLTDPQVSFEKLLKRVNETEKINQYFLMGYATAYQLGFRFDDFTTRHREAHHDFWLKKQIH</sequence>
<dbReference type="EMBL" id="JAEQMM010000003">
    <property type="protein sequence ID" value="MBT1136618.1"/>
    <property type="molecule type" value="Genomic_DNA"/>
</dbReference>
<comment type="caution">
    <text evidence="1">The sequence shown here is derived from an EMBL/GenBank/DDBJ whole genome shotgun (WGS) entry which is preliminary data.</text>
</comment>
<dbReference type="RefSeq" id="WP_214418129.1">
    <property type="nucleotide sequence ID" value="NZ_JAEQMR010000001.1"/>
</dbReference>
<protein>
    <submittedName>
        <fullName evidence="1">Uncharacterized protein</fullName>
    </submittedName>
</protein>
<evidence type="ECO:0000313" key="2">
    <source>
        <dbReference type="Proteomes" id="UP000694640"/>
    </source>
</evidence>
<reference evidence="1 2" key="1">
    <citation type="submission" date="2021-01" db="EMBL/GenBank/DDBJ databases">
        <title>High-quality draft genome sequence data of six Lactiplantibacillus plantarum subsp. argentoratensis strains isolated from various Greek sourdoughs.</title>
        <authorList>
            <person name="Syrokou M.K."/>
            <person name="Paramithiotis S."/>
            <person name="Skandamis P.N."/>
            <person name="Drosinos E.H."/>
            <person name="Bosnea L."/>
            <person name="Mataragas M."/>
        </authorList>
    </citation>
    <scope>NUCLEOTIDE SEQUENCE [LARGE SCALE GENOMIC DNA]</scope>
    <source>
        <strain evidence="1 2">LQC 2520</strain>
    </source>
</reference>
<gene>
    <name evidence="1" type="ORF">JKL17_00445</name>
</gene>